<dbReference type="Pfam" id="PF00903">
    <property type="entry name" value="Glyoxalase"/>
    <property type="match status" value="1"/>
</dbReference>
<dbReference type="EMBL" id="BAAACX010000007">
    <property type="protein sequence ID" value="GAA0385025.1"/>
    <property type="molecule type" value="Genomic_DNA"/>
</dbReference>
<organism evidence="2 3">
    <name type="scientific">Paenibacillus motobuensis</name>
    <dbReference type="NCBI Taxonomy" id="295324"/>
    <lineage>
        <taxon>Bacteria</taxon>
        <taxon>Bacillati</taxon>
        <taxon>Bacillota</taxon>
        <taxon>Bacilli</taxon>
        <taxon>Bacillales</taxon>
        <taxon>Paenibacillaceae</taxon>
        <taxon>Paenibacillus</taxon>
    </lineage>
</organism>
<dbReference type="InterPro" id="IPR004360">
    <property type="entry name" value="Glyas_Fos-R_dOase_dom"/>
</dbReference>
<accession>A0ABP3HYU7</accession>
<dbReference type="CDD" id="cd06587">
    <property type="entry name" value="VOC"/>
    <property type="match status" value="1"/>
</dbReference>
<proteinExistence type="predicted"/>
<dbReference type="PROSITE" id="PS51819">
    <property type="entry name" value="VOC"/>
    <property type="match status" value="1"/>
</dbReference>
<dbReference type="Gene3D" id="3.10.180.10">
    <property type="entry name" value="2,3-Dihydroxybiphenyl 1,2-Dioxygenase, domain 1"/>
    <property type="match status" value="1"/>
</dbReference>
<keyword evidence="3" id="KW-1185">Reference proteome</keyword>
<protein>
    <recommendedName>
        <fullName evidence="1">VOC domain-containing protein</fullName>
    </recommendedName>
</protein>
<evidence type="ECO:0000313" key="2">
    <source>
        <dbReference type="EMBL" id="GAA0385025.1"/>
    </source>
</evidence>
<evidence type="ECO:0000259" key="1">
    <source>
        <dbReference type="PROSITE" id="PS51819"/>
    </source>
</evidence>
<dbReference type="InterPro" id="IPR037523">
    <property type="entry name" value="VOC_core"/>
</dbReference>
<feature type="domain" description="VOC" evidence="1">
    <location>
        <begin position="5"/>
        <end position="123"/>
    </location>
</feature>
<dbReference type="SUPFAM" id="SSF54593">
    <property type="entry name" value="Glyoxalase/Bleomycin resistance protein/Dihydroxybiphenyl dioxygenase"/>
    <property type="match status" value="1"/>
</dbReference>
<gene>
    <name evidence="2" type="ORF">GCM10008933_15220</name>
</gene>
<name>A0ABP3HYU7_9BACL</name>
<dbReference type="Proteomes" id="UP001500340">
    <property type="component" value="Unassembled WGS sequence"/>
</dbReference>
<comment type="caution">
    <text evidence="2">The sequence shown here is derived from an EMBL/GenBank/DDBJ whole genome shotgun (WGS) entry which is preliminary data.</text>
</comment>
<dbReference type="InterPro" id="IPR029068">
    <property type="entry name" value="Glyas_Bleomycin-R_OHBP_Dase"/>
</dbReference>
<evidence type="ECO:0000313" key="3">
    <source>
        <dbReference type="Proteomes" id="UP001500340"/>
    </source>
</evidence>
<reference evidence="3" key="1">
    <citation type="journal article" date="2019" name="Int. J. Syst. Evol. Microbiol.">
        <title>The Global Catalogue of Microorganisms (GCM) 10K type strain sequencing project: providing services to taxonomists for standard genome sequencing and annotation.</title>
        <authorList>
            <consortium name="The Broad Institute Genomics Platform"/>
            <consortium name="The Broad Institute Genome Sequencing Center for Infectious Disease"/>
            <person name="Wu L."/>
            <person name="Ma J."/>
        </authorList>
    </citation>
    <scope>NUCLEOTIDE SEQUENCE [LARGE SCALE GENOMIC DNA]</scope>
    <source>
        <strain evidence="3">JCM 12774</strain>
    </source>
</reference>
<dbReference type="RefSeq" id="WP_343859466.1">
    <property type="nucleotide sequence ID" value="NZ_BAAACX010000007.1"/>
</dbReference>
<sequence>MKVQNLGAIFIRVSNLDRALPFYSNVLGLQLRDVEQWDNGRGANYTIPNQSTLLTLIEVGESYEPLKHPIMNLYCNNISEAYEELNNKGVVLGSINRWSSEWNDHIDFDIYDPDGNAINLIEWTSRKE</sequence>